<dbReference type="STRING" id="1802397.A3J43_02040"/>
<reference evidence="1 2" key="1">
    <citation type="journal article" date="2016" name="Nat. Commun.">
        <title>Thousands of microbial genomes shed light on interconnected biogeochemical processes in an aquifer system.</title>
        <authorList>
            <person name="Anantharaman K."/>
            <person name="Brown C.T."/>
            <person name="Hug L.A."/>
            <person name="Sharon I."/>
            <person name="Castelle C.J."/>
            <person name="Probst A.J."/>
            <person name="Thomas B.C."/>
            <person name="Singh A."/>
            <person name="Wilkins M.J."/>
            <person name="Karaoz U."/>
            <person name="Brodie E.L."/>
            <person name="Williams K.H."/>
            <person name="Hubbard S.S."/>
            <person name="Banfield J.F."/>
        </authorList>
    </citation>
    <scope>NUCLEOTIDE SEQUENCE [LARGE SCALE GENOMIC DNA]</scope>
</reference>
<protein>
    <submittedName>
        <fullName evidence="1">Uncharacterized protein</fullName>
    </submittedName>
</protein>
<accession>A0A1F7UME6</accession>
<dbReference type="AlphaFoldDB" id="A0A1F7UME6"/>
<dbReference type="EMBL" id="MGEF01000008">
    <property type="protein sequence ID" value="OGL79450.1"/>
    <property type="molecule type" value="Genomic_DNA"/>
</dbReference>
<comment type="caution">
    <text evidence="1">The sequence shown here is derived from an EMBL/GenBank/DDBJ whole genome shotgun (WGS) entry which is preliminary data.</text>
</comment>
<dbReference type="Proteomes" id="UP000176604">
    <property type="component" value="Unassembled WGS sequence"/>
</dbReference>
<name>A0A1F7UME6_9BACT</name>
<evidence type="ECO:0000313" key="2">
    <source>
        <dbReference type="Proteomes" id="UP000176604"/>
    </source>
</evidence>
<proteinExistence type="predicted"/>
<sequence length="113" mass="12927">MKDFMCPFLTVQKTRQTGMIHDRPVTSLVGQTPLSIFVEYHTSSDGSAPSRERAVCIAVSIIECAPAAIKAYAANYKNTKIPFGDFKKIKIRFTVYPHVQWIVMEFPFLKEYY</sequence>
<evidence type="ECO:0000313" key="1">
    <source>
        <dbReference type="EMBL" id="OGL79450.1"/>
    </source>
</evidence>
<gene>
    <name evidence="1" type="ORF">A3J43_02040</name>
</gene>
<organism evidence="1 2">
    <name type="scientific">Candidatus Uhrbacteria bacterium RIFCSPHIGHO2_12_FULL_54_23</name>
    <dbReference type="NCBI Taxonomy" id="1802397"/>
    <lineage>
        <taxon>Bacteria</taxon>
        <taxon>Candidatus Uhriibacteriota</taxon>
    </lineage>
</organism>